<dbReference type="PANTHER" id="PTHR30086:SF20">
    <property type="entry name" value="ARGININE EXPORTER PROTEIN ARGO-RELATED"/>
    <property type="match status" value="1"/>
</dbReference>
<keyword evidence="4 6" id="KW-1133">Transmembrane helix</keyword>
<keyword evidence="3 6" id="KW-0812">Transmembrane</keyword>
<gene>
    <name evidence="7" type="ORF">CRV06_02855</name>
</gene>
<proteinExistence type="predicted"/>
<comment type="caution">
    <text evidence="7">The sequence shown here is derived from an EMBL/GenBank/DDBJ whole genome shotgun (WGS) entry which is preliminary data.</text>
</comment>
<organism evidence="7 8">
    <name type="scientific">Halarcobacter anaerophilus</name>
    <dbReference type="NCBI Taxonomy" id="877500"/>
    <lineage>
        <taxon>Bacteria</taxon>
        <taxon>Pseudomonadati</taxon>
        <taxon>Campylobacterota</taxon>
        <taxon>Epsilonproteobacteria</taxon>
        <taxon>Campylobacterales</taxon>
        <taxon>Arcobacteraceae</taxon>
        <taxon>Halarcobacter</taxon>
    </lineage>
</organism>
<keyword evidence="8" id="KW-1185">Reference proteome</keyword>
<dbReference type="PANTHER" id="PTHR30086">
    <property type="entry name" value="ARGININE EXPORTER PROTEIN ARGO"/>
    <property type="match status" value="1"/>
</dbReference>
<feature type="transmembrane region" description="Helical" evidence="6">
    <location>
        <begin position="72"/>
        <end position="92"/>
    </location>
</feature>
<keyword evidence="5 6" id="KW-0472">Membrane</keyword>
<dbReference type="Pfam" id="PF01810">
    <property type="entry name" value="LysE"/>
    <property type="match status" value="1"/>
</dbReference>
<evidence type="ECO:0000256" key="4">
    <source>
        <dbReference type="ARBA" id="ARBA00022989"/>
    </source>
</evidence>
<evidence type="ECO:0000256" key="3">
    <source>
        <dbReference type="ARBA" id="ARBA00022692"/>
    </source>
</evidence>
<evidence type="ECO:0000256" key="2">
    <source>
        <dbReference type="ARBA" id="ARBA00022475"/>
    </source>
</evidence>
<feature type="transmembrane region" description="Helical" evidence="6">
    <location>
        <begin position="112"/>
        <end position="133"/>
    </location>
</feature>
<evidence type="ECO:0000256" key="6">
    <source>
        <dbReference type="SAM" id="Phobius"/>
    </source>
</evidence>
<evidence type="ECO:0000313" key="8">
    <source>
        <dbReference type="Proteomes" id="UP000290191"/>
    </source>
</evidence>
<dbReference type="OrthoDB" id="9812084at2"/>
<protein>
    <submittedName>
        <fullName evidence="7">Threonine transporter</fullName>
    </submittedName>
</protein>
<keyword evidence="2" id="KW-1003">Cell membrane</keyword>
<dbReference type="RefSeq" id="WP_129081268.1">
    <property type="nucleotide sequence ID" value="NZ_CP041070.1"/>
</dbReference>
<feature type="transmembrane region" description="Helical" evidence="6">
    <location>
        <begin position="139"/>
        <end position="163"/>
    </location>
</feature>
<evidence type="ECO:0000256" key="1">
    <source>
        <dbReference type="ARBA" id="ARBA00004651"/>
    </source>
</evidence>
<dbReference type="Proteomes" id="UP000290191">
    <property type="component" value="Unassembled WGS sequence"/>
</dbReference>
<feature type="transmembrane region" description="Helical" evidence="6">
    <location>
        <begin position="43"/>
        <end position="66"/>
    </location>
</feature>
<evidence type="ECO:0000313" key="7">
    <source>
        <dbReference type="EMBL" id="RXJ63899.1"/>
    </source>
</evidence>
<feature type="transmembrane region" description="Helical" evidence="6">
    <location>
        <begin position="7"/>
        <end position="31"/>
    </location>
</feature>
<name>A0A4Q0Y579_9BACT</name>
<reference evidence="7 8" key="1">
    <citation type="submission" date="2017-10" db="EMBL/GenBank/DDBJ databases">
        <title>Genomics of the genus Arcobacter.</title>
        <authorList>
            <person name="Perez-Cataluna A."/>
            <person name="Figueras M.J."/>
        </authorList>
    </citation>
    <scope>NUCLEOTIDE SEQUENCE [LARGE SCALE GENOMIC DNA]</scope>
    <source>
        <strain evidence="7 8">DSM 24636</strain>
    </source>
</reference>
<dbReference type="EMBL" id="PDKO01000002">
    <property type="protein sequence ID" value="RXJ63899.1"/>
    <property type="molecule type" value="Genomic_DNA"/>
</dbReference>
<accession>A0A4Q0Y579</accession>
<feature type="transmembrane region" description="Helical" evidence="6">
    <location>
        <begin position="184"/>
        <end position="202"/>
    </location>
</feature>
<dbReference type="AlphaFoldDB" id="A0A4Q0Y579"/>
<comment type="subcellular location">
    <subcellularLocation>
        <location evidence="1">Cell membrane</location>
        <topology evidence="1">Multi-pass membrane protein</topology>
    </subcellularLocation>
</comment>
<evidence type="ECO:0000256" key="5">
    <source>
        <dbReference type="ARBA" id="ARBA00023136"/>
    </source>
</evidence>
<dbReference type="GO" id="GO:0015171">
    <property type="term" value="F:amino acid transmembrane transporter activity"/>
    <property type="evidence" value="ECO:0007669"/>
    <property type="project" value="TreeGrafter"/>
</dbReference>
<dbReference type="InterPro" id="IPR001123">
    <property type="entry name" value="LeuE-type"/>
</dbReference>
<dbReference type="STRING" id="877500.GCA_000935065_03125"/>
<sequence length="203" mass="22759">MDSFSEFLLWLSVIFPLVFSAGPGNVLCAICGASNGFKKSIPFVLGLNLVYTSYSLLAGFGLAVILINYPRIFFSIQLLGVIYIFWLGYKFLSKKEIKQKNSSTNLNFIDGLISQTLNIKGISIVLTMYSQFLDKNQSIVYEVLTLSLTLLLLNLFTHMTWVYGGSWMAKKFASNYAVKIQSKIFGGMLIAVSFWLLSQTLYS</sequence>
<dbReference type="GO" id="GO:0005886">
    <property type="term" value="C:plasma membrane"/>
    <property type="evidence" value="ECO:0007669"/>
    <property type="project" value="UniProtKB-SubCell"/>
</dbReference>